<keyword evidence="1" id="KW-0496">Mitochondrion</keyword>
<sequence length="99" mass="10900">MNFTFLCLPKVGGSLIFIALSPPARLRSFPYLPPPPPEGLGNEWEERGGAEFIPPSARNSFSGKGEASLKPKRWALRHAVGKILYSGFKSFLCLILLIK</sequence>
<name>A0A650AF80_9PEZI</name>
<protein>
    <submittedName>
        <fullName evidence="1">Uncharacterized protein</fullName>
    </submittedName>
</protein>
<dbReference type="RefSeq" id="YP_009722280.1">
    <property type="nucleotide sequence ID" value="NC_045397.1"/>
</dbReference>
<proteinExistence type="predicted"/>
<organism evidence="1">
    <name type="scientific">Morchella importuna</name>
    <dbReference type="NCBI Taxonomy" id="1174673"/>
    <lineage>
        <taxon>Eukaryota</taxon>
        <taxon>Fungi</taxon>
        <taxon>Dikarya</taxon>
        <taxon>Ascomycota</taxon>
        <taxon>Pezizomycotina</taxon>
        <taxon>Pezizomycetes</taxon>
        <taxon>Pezizales</taxon>
        <taxon>Morchellaceae</taxon>
        <taxon>Morchella</taxon>
    </lineage>
</organism>
<accession>A0A650AF80</accession>
<gene>
    <name evidence="1" type="primary">orf99</name>
</gene>
<geneLocation type="mitochondrion" evidence="1"/>
<evidence type="ECO:0000313" key="1">
    <source>
        <dbReference type="EMBL" id="QGN66682.1"/>
    </source>
</evidence>
<dbReference type="GeneID" id="42906004"/>
<dbReference type="AlphaFoldDB" id="A0A650AF80"/>
<dbReference type="EMBL" id="MK527108">
    <property type="protein sequence ID" value="QGN66682.1"/>
    <property type="molecule type" value="Genomic_DNA"/>
</dbReference>
<reference evidence="1" key="1">
    <citation type="submission" date="2019-02" db="EMBL/GenBank/DDBJ databases">
        <title>The largest mitochondrial genome of Morchella importuna (272.2 kb) among fungi reservoir of numerous mitochondrial ORFs, repeatitive sequences and nuclear genome horizontal transfer.</title>
        <authorList>
            <person name="Liu W."/>
            <person name="Bian Y."/>
        </authorList>
    </citation>
    <scope>NUCLEOTIDE SEQUENCE</scope>
</reference>